<sequence length="37" mass="4053">MSIHAVAALAESHDLARQYKKKRLAESGTDLAQLDTI</sequence>
<gene>
    <name evidence="1" type="ORF">ASAP_0002</name>
</gene>
<evidence type="ECO:0000313" key="1">
    <source>
        <dbReference type="EMBL" id="CDG38047.1"/>
    </source>
</evidence>
<dbReference type="EMBL" id="CBLX010000001">
    <property type="protein sequence ID" value="CDG38047.1"/>
    <property type="molecule type" value="Genomic_DNA"/>
</dbReference>
<dbReference type="AlphaFoldDB" id="A0A060QGX9"/>
<proteinExistence type="predicted"/>
<reference evidence="1 2" key="1">
    <citation type="journal article" date="2014" name="Genome Biol. Evol.">
        <title>Acetic acid bacteria genomes reveal functional traits for adaptation to life in insect guts.</title>
        <authorList>
            <person name="Chouaia B."/>
            <person name="Gaiarsa S."/>
            <person name="Crotti E."/>
            <person name="Comandatore F."/>
            <person name="Degli Esposti M."/>
            <person name="Ricci I."/>
            <person name="Alma A."/>
            <person name="Favia G."/>
            <person name="Bandi C."/>
            <person name="Daffonchio D."/>
        </authorList>
    </citation>
    <scope>NUCLEOTIDE SEQUENCE [LARGE SCALE GENOMIC DNA]</scope>
    <source>
        <strain evidence="1 2">SF2.1</strain>
    </source>
</reference>
<reference evidence="1 2" key="2">
    <citation type="journal article" date="2014" name="PLoS ONE">
        <title>Evolution of mitochondria reconstructed from the energy metabolism of living bacteria.</title>
        <authorList>
            <person name="Degli Esposti M."/>
            <person name="Chouaia B."/>
            <person name="Comandatore F."/>
            <person name="Crotti E."/>
            <person name="Sassera D."/>
            <person name="Lievens P.M."/>
            <person name="Daffonchio D."/>
            <person name="Bandi C."/>
        </authorList>
    </citation>
    <scope>NUCLEOTIDE SEQUENCE [LARGE SCALE GENOMIC DNA]</scope>
    <source>
        <strain evidence="1 2">SF2.1</strain>
    </source>
</reference>
<name>A0A060QGX9_9PROT</name>
<protein>
    <submittedName>
        <fullName evidence="1">Uncharacterized protein</fullName>
    </submittedName>
</protein>
<evidence type="ECO:0000313" key="2">
    <source>
        <dbReference type="Proteomes" id="UP000027583"/>
    </source>
</evidence>
<comment type="caution">
    <text evidence="1">The sequence shown here is derived from an EMBL/GenBank/DDBJ whole genome shotgun (WGS) entry which is preliminary data.</text>
</comment>
<accession>A0A060QGX9</accession>
<organism evidence="1 2">
    <name type="scientific">Asaia bogorensis</name>
    <dbReference type="NCBI Taxonomy" id="91915"/>
    <lineage>
        <taxon>Bacteria</taxon>
        <taxon>Pseudomonadati</taxon>
        <taxon>Pseudomonadota</taxon>
        <taxon>Alphaproteobacteria</taxon>
        <taxon>Acetobacterales</taxon>
        <taxon>Acetobacteraceae</taxon>
        <taxon>Asaia</taxon>
    </lineage>
</organism>
<dbReference type="Proteomes" id="UP000027583">
    <property type="component" value="Unassembled WGS sequence"/>
</dbReference>